<comment type="similarity">
    <text evidence="1 9">Belongs to the TRAFAC class translation factor GTPase superfamily. Classic translation factor GTPase family. IF-2 subfamily.</text>
</comment>
<keyword evidence="4" id="KW-0547">Nucleotide-binding</keyword>
<dbReference type="InterPro" id="IPR000178">
    <property type="entry name" value="TF_IF2_bacterial-like"/>
</dbReference>
<feature type="domain" description="Tr-type G" evidence="11">
    <location>
        <begin position="145"/>
        <end position="317"/>
    </location>
</feature>
<dbReference type="FunFam" id="3.40.50.300:FF:000019">
    <property type="entry name" value="Translation initiation factor IF-2"/>
    <property type="match status" value="1"/>
</dbReference>
<dbReference type="PANTHER" id="PTHR43381:SF5">
    <property type="entry name" value="TR-TYPE G DOMAIN-CONTAINING PROTEIN"/>
    <property type="match status" value="1"/>
</dbReference>
<dbReference type="InterPro" id="IPR044145">
    <property type="entry name" value="IF2_II"/>
</dbReference>
<evidence type="ECO:0000256" key="1">
    <source>
        <dbReference type="ARBA" id="ARBA00007733"/>
    </source>
</evidence>
<keyword evidence="5 9" id="KW-0648">Protein biosynthesis</keyword>
<dbReference type="Pfam" id="PF04760">
    <property type="entry name" value="IF2_N"/>
    <property type="match status" value="1"/>
</dbReference>
<name>L7LL89_9ACTN</name>
<proteinExistence type="inferred from homology"/>
<dbReference type="InterPro" id="IPR036925">
    <property type="entry name" value="TIF_IF2_dom3_sf"/>
</dbReference>
<evidence type="ECO:0000259" key="11">
    <source>
        <dbReference type="PROSITE" id="PS51722"/>
    </source>
</evidence>
<feature type="compositionally biased region" description="Basic residues" evidence="10">
    <location>
        <begin position="24"/>
        <end position="33"/>
    </location>
</feature>
<dbReference type="CDD" id="cd03702">
    <property type="entry name" value="IF2_mtIF2_II"/>
    <property type="match status" value="1"/>
</dbReference>
<dbReference type="InterPro" id="IPR053905">
    <property type="entry name" value="EF-G-like_DII"/>
</dbReference>
<dbReference type="FunFam" id="3.40.50.10050:FF:000001">
    <property type="entry name" value="Translation initiation factor IF-2"/>
    <property type="match status" value="1"/>
</dbReference>
<dbReference type="InterPro" id="IPR023115">
    <property type="entry name" value="TIF_IF2_dom3"/>
</dbReference>
<dbReference type="PROSITE" id="PS01176">
    <property type="entry name" value="IF2"/>
    <property type="match status" value="1"/>
</dbReference>
<dbReference type="NCBIfam" id="TIGR00231">
    <property type="entry name" value="small_GTP"/>
    <property type="match status" value="1"/>
</dbReference>
<dbReference type="Gene3D" id="2.40.30.10">
    <property type="entry name" value="Translation factors"/>
    <property type="match status" value="2"/>
</dbReference>
<feature type="compositionally biased region" description="Gly residues" evidence="10">
    <location>
        <begin position="1"/>
        <end position="20"/>
    </location>
</feature>
<dbReference type="InterPro" id="IPR015760">
    <property type="entry name" value="TIF_IF2"/>
</dbReference>
<dbReference type="eggNOG" id="COG0481">
    <property type="taxonomic scope" value="Bacteria"/>
</dbReference>
<keyword evidence="6" id="KW-0342">GTP-binding</keyword>
<evidence type="ECO:0000256" key="7">
    <source>
        <dbReference type="ARBA" id="ARBA00025162"/>
    </source>
</evidence>
<dbReference type="FunFam" id="2.40.30.10:FF:000007">
    <property type="entry name" value="Translation initiation factor IF-2"/>
    <property type="match status" value="1"/>
</dbReference>
<feature type="region of interest" description="Disordered" evidence="10">
    <location>
        <begin position="1"/>
        <end position="50"/>
    </location>
</feature>
<dbReference type="CDD" id="cd03692">
    <property type="entry name" value="mtIF2_IVc"/>
    <property type="match status" value="1"/>
</dbReference>
<reference evidence="12 13" key="1">
    <citation type="submission" date="2012-12" db="EMBL/GenBank/DDBJ databases">
        <title>Whole genome shotgun sequence of Gordonia sihwensis NBRC 108236.</title>
        <authorList>
            <person name="Yoshida I."/>
            <person name="Hosoyama A."/>
            <person name="Tsuchikane K."/>
            <person name="Ando Y."/>
            <person name="Baba S."/>
            <person name="Ohji S."/>
            <person name="Hamada M."/>
            <person name="Tamura T."/>
            <person name="Yamazoe A."/>
            <person name="Yamazaki S."/>
            <person name="Fujita N."/>
        </authorList>
    </citation>
    <scope>NUCLEOTIDE SEQUENCE [LARGE SCALE GENOMIC DNA]</scope>
    <source>
        <strain evidence="12 13">NBRC 108236</strain>
    </source>
</reference>
<dbReference type="NCBIfam" id="TIGR00487">
    <property type="entry name" value="IF-2"/>
    <property type="match status" value="1"/>
</dbReference>
<dbReference type="HAMAP" id="MF_00100_B">
    <property type="entry name" value="IF_2_B"/>
    <property type="match status" value="1"/>
</dbReference>
<dbReference type="GO" id="GO:0005525">
    <property type="term" value="F:GTP binding"/>
    <property type="evidence" value="ECO:0007669"/>
    <property type="project" value="UniProtKB-KW"/>
</dbReference>
<evidence type="ECO:0000313" key="13">
    <source>
        <dbReference type="Proteomes" id="UP000035083"/>
    </source>
</evidence>
<keyword evidence="13" id="KW-1185">Reference proteome</keyword>
<evidence type="ECO:0000256" key="9">
    <source>
        <dbReference type="RuleBase" id="RU000644"/>
    </source>
</evidence>
<dbReference type="Pfam" id="PF00009">
    <property type="entry name" value="GTP_EFTU"/>
    <property type="match status" value="1"/>
</dbReference>
<comment type="function">
    <text evidence="7 9">One of the essential components for the initiation of protein synthesis. Protects formylmethionyl-tRNA from spontaneous hydrolysis and promotes its binding to the 30S ribosomal subunits. Also involved in the hydrolysis of GTP during the formation of the 70S ribosomal complex.</text>
</comment>
<dbReference type="GO" id="GO:0003924">
    <property type="term" value="F:GTPase activity"/>
    <property type="evidence" value="ECO:0007669"/>
    <property type="project" value="InterPro"/>
</dbReference>
<dbReference type="SUPFAM" id="SSF50447">
    <property type="entry name" value="Translation proteins"/>
    <property type="match status" value="2"/>
</dbReference>
<dbReference type="Proteomes" id="UP000035083">
    <property type="component" value="Unassembled WGS sequence"/>
</dbReference>
<evidence type="ECO:0000256" key="4">
    <source>
        <dbReference type="ARBA" id="ARBA00022741"/>
    </source>
</evidence>
<dbReference type="InterPro" id="IPR006847">
    <property type="entry name" value="IF2_N"/>
</dbReference>
<evidence type="ECO:0000256" key="8">
    <source>
        <dbReference type="NCBIfam" id="TIGR00487"/>
    </source>
</evidence>
<dbReference type="InterPro" id="IPR000795">
    <property type="entry name" value="T_Tr_GTP-bd_dom"/>
</dbReference>
<dbReference type="Pfam" id="PF22042">
    <property type="entry name" value="EF-G_D2"/>
    <property type="match status" value="1"/>
</dbReference>
<dbReference type="FunFam" id="2.40.30.10:FF:000008">
    <property type="entry name" value="Translation initiation factor IF-2"/>
    <property type="match status" value="1"/>
</dbReference>
<dbReference type="AlphaFoldDB" id="L7LL89"/>
<dbReference type="SUPFAM" id="SSF52156">
    <property type="entry name" value="Initiation factor IF2/eIF5b, domain 3"/>
    <property type="match status" value="1"/>
</dbReference>
<dbReference type="InterPro" id="IPR009000">
    <property type="entry name" value="Transl_B-barrel_sf"/>
</dbReference>
<keyword evidence="3 9" id="KW-0396">Initiation factor</keyword>
<comment type="caution">
    <text evidence="12">The sequence shown here is derived from an EMBL/GenBank/DDBJ whole genome shotgun (WGS) entry which is preliminary data.</text>
</comment>
<evidence type="ECO:0000256" key="2">
    <source>
        <dbReference type="ARBA" id="ARBA00020675"/>
    </source>
</evidence>
<dbReference type="PANTHER" id="PTHR43381">
    <property type="entry name" value="TRANSLATION INITIATION FACTOR IF-2-RELATED"/>
    <property type="match status" value="1"/>
</dbReference>
<dbReference type="EMBL" id="BANU01000013">
    <property type="protein sequence ID" value="GAC60818.1"/>
    <property type="molecule type" value="Genomic_DNA"/>
</dbReference>
<dbReference type="RefSeq" id="WP_006896215.1">
    <property type="nucleotide sequence ID" value="NZ_BANU01000013.1"/>
</dbReference>
<dbReference type="PRINTS" id="PR00315">
    <property type="entry name" value="ELONGATNFCT"/>
</dbReference>
<accession>L7LL89</accession>
<gene>
    <name evidence="12" type="primary">infB</name>
    <name evidence="12" type="ORF">GSI01S_13_00010</name>
</gene>
<dbReference type="SUPFAM" id="SSF52540">
    <property type="entry name" value="P-loop containing nucleoside triphosphate hydrolases"/>
    <property type="match status" value="1"/>
</dbReference>
<dbReference type="GO" id="GO:0005829">
    <property type="term" value="C:cytosol"/>
    <property type="evidence" value="ECO:0007669"/>
    <property type="project" value="TreeGrafter"/>
</dbReference>
<evidence type="ECO:0000256" key="3">
    <source>
        <dbReference type="ARBA" id="ARBA00022540"/>
    </source>
</evidence>
<dbReference type="CDD" id="cd01887">
    <property type="entry name" value="IF2_eIF5B"/>
    <property type="match status" value="1"/>
</dbReference>
<dbReference type="PROSITE" id="PS51722">
    <property type="entry name" value="G_TR_2"/>
    <property type="match status" value="1"/>
</dbReference>
<evidence type="ECO:0000256" key="6">
    <source>
        <dbReference type="ARBA" id="ARBA00023134"/>
    </source>
</evidence>
<organism evidence="12 13">
    <name type="scientific">Gordonia sihwensis NBRC 108236</name>
    <dbReference type="NCBI Taxonomy" id="1223544"/>
    <lineage>
        <taxon>Bacteria</taxon>
        <taxon>Bacillati</taxon>
        <taxon>Actinomycetota</taxon>
        <taxon>Actinomycetes</taxon>
        <taxon>Mycobacteriales</taxon>
        <taxon>Gordoniaceae</taxon>
        <taxon>Gordonia</taxon>
    </lineage>
</organism>
<evidence type="ECO:0000313" key="12">
    <source>
        <dbReference type="EMBL" id="GAC60818.1"/>
    </source>
</evidence>
<dbReference type="InterPro" id="IPR005225">
    <property type="entry name" value="Small_GTP-bd"/>
</dbReference>
<dbReference type="Gene3D" id="3.40.50.300">
    <property type="entry name" value="P-loop containing nucleotide triphosphate hydrolases"/>
    <property type="match status" value="1"/>
</dbReference>
<feature type="non-terminal residue" evidence="12">
    <location>
        <position position="1"/>
    </location>
</feature>
<protein>
    <recommendedName>
        <fullName evidence="2 8">Translation initiation factor IF-2</fullName>
    </recommendedName>
</protein>
<evidence type="ECO:0000256" key="10">
    <source>
        <dbReference type="SAM" id="MobiDB-lite"/>
    </source>
</evidence>
<dbReference type="GO" id="GO:0003743">
    <property type="term" value="F:translation initiation factor activity"/>
    <property type="evidence" value="ECO:0007669"/>
    <property type="project" value="UniProtKB-UniRule"/>
</dbReference>
<dbReference type="InterPro" id="IPR027417">
    <property type="entry name" value="P-loop_NTPase"/>
</dbReference>
<sequence length="649" mass="69754">GGGGGGRGRGGTAGAFGRPGGAPRKGRKSKRQKRQEYDSMRAPEVGGVRLPHGNGEVIRLARGASLSDFADKINANPASLVQALFNLGEMVTATESVNDETLELLGGEMNYVVQVVSPEDEDRELLESFDLTYGEDEGGEEDLAQRPPVVTVMGHVDHGKTRLLDTIRKENVGAGEAGGITQHIGAYQVNTHLNDEDRLITFIDTPGHEAFTAMRARGAKATDIAILVVAADDGVMPQTVEAVNHAQAADVPIVVAVNKIDKEGADPAKIRGQLTEYGLVPEEYGGDTMFVDISAKQGLNIDQLLEAVLLTADASLDLRANPDMDAQGVAIEAHLDRGRGPVATVLIQRGTLRVGDSIVAGDAYGRVRRMVDEHGDDVEEALPSRPVQVIGFTSVPGAGDNLLVVEEDRIARQIADRRNARKRNALAARSRKRISLEDLDSALKETSQLNLILKGDNSGTVEALEEALLQIEIDDEVSLRVIDRGVGGITETNVNLAAASDAIIIGFNVRAEGKATELANREGVEIRYYSVIYKAIEEIEAALKGMLKPIYEESELGRAEIRAIFKSSKVGNIAGCLVQSGIMRRNAKARLLRDNAVVADNLTISSLKREKDDATEVREGYECGLTLTYGDIKVGDVIEAFEMVEKARD</sequence>
<dbReference type="Gene3D" id="3.40.50.10050">
    <property type="entry name" value="Translation initiation factor IF- 2, domain 3"/>
    <property type="match status" value="1"/>
</dbReference>
<evidence type="ECO:0000256" key="5">
    <source>
        <dbReference type="ARBA" id="ARBA00022917"/>
    </source>
</evidence>
<dbReference type="Pfam" id="PF11987">
    <property type="entry name" value="IF-2"/>
    <property type="match status" value="1"/>
</dbReference>